<evidence type="ECO:0000256" key="4">
    <source>
        <dbReference type="ARBA" id="ARBA00023136"/>
    </source>
</evidence>
<sequence>MSTRVWPRRLLTAFYWFVAFTFFMGFVTKYWPGPTFFGPAYSVKFVEWGYPSWFRFVVGTIEGVCAVLLVVPRRRFKFIGATALILLLTAATTTHIVVGSELYERVAAPVNLVIMFVFALINWPADWRDLLRGERDRLNAEPTERRKKSRISA</sequence>
<evidence type="ECO:0000313" key="6">
    <source>
        <dbReference type="EMBL" id="GII94095.1"/>
    </source>
</evidence>
<comment type="caution">
    <text evidence="6">The sequence shown here is derived from an EMBL/GenBank/DDBJ whole genome shotgun (WGS) entry which is preliminary data.</text>
</comment>
<dbReference type="Proteomes" id="UP000606172">
    <property type="component" value="Unassembled WGS sequence"/>
</dbReference>
<keyword evidence="2 5" id="KW-0812">Transmembrane</keyword>
<evidence type="ECO:0008006" key="8">
    <source>
        <dbReference type="Google" id="ProtNLM"/>
    </source>
</evidence>
<dbReference type="RefSeq" id="WP_204028033.1">
    <property type="nucleotide sequence ID" value="NZ_BOOW01000028.1"/>
</dbReference>
<feature type="transmembrane region" description="Helical" evidence="5">
    <location>
        <begin position="52"/>
        <end position="71"/>
    </location>
</feature>
<keyword evidence="7" id="KW-1185">Reference proteome</keyword>
<evidence type="ECO:0000256" key="1">
    <source>
        <dbReference type="ARBA" id="ARBA00004141"/>
    </source>
</evidence>
<dbReference type="EMBL" id="BOOW01000028">
    <property type="protein sequence ID" value="GII94095.1"/>
    <property type="molecule type" value="Genomic_DNA"/>
</dbReference>
<keyword evidence="4 5" id="KW-0472">Membrane</keyword>
<organism evidence="6 7">
    <name type="scientific">Sinosporangium siamense</name>
    <dbReference type="NCBI Taxonomy" id="1367973"/>
    <lineage>
        <taxon>Bacteria</taxon>
        <taxon>Bacillati</taxon>
        <taxon>Actinomycetota</taxon>
        <taxon>Actinomycetes</taxon>
        <taxon>Streptosporangiales</taxon>
        <taxon>Streptosporangiaceae</taxon>
        <taxon>Sinosporangium</taxon>
    </lineage>
</organism>
<feature type="transmembrane region" description="Helical" evidence="5">
    <location>
        <begin position="12"/>
        <end position="32"/>
    </location>
</feature>
<evidence type="ECO:0000313" key="7">
    <source>
        <dbReference type="Proteomes" id="UP000606172"/>
    </source>
</evidence>
<protein>
    <recommendedName>
        <fullName evidence="8">DoxX family protein</fullName>
    </recommendedName>
</protein>
<evidence type="ECO:0000256" key="3">
    <source>
        <dbReference type="ARBA" id="ARBA00022989"/>
    </source>
</evidence>
<dbReference type="GO" id="GO:0016020">
    <property type="term" value="C:membrane"/>
    <property type="evidence" value="ECO:0007669"/>
    <property type="project" value="UniProtKB-SubCell"/>
</dbReference>
<evidence type="ECO:0000256" key="2">
    <source>
        <dbReference type="ARBA" id="ARBA00022692"/>
    </source>
</evidence>
<gene>
    <name evidence="6" type="ORF">Ssi02_43260</name>
</gene>
<name>A0A919V6I5_9ACTN</name>
<feature type="transmembrane region" description="Helical" evidence="5">
    <location>
        <begin position="78"/>
        <end position="100"/>
    </location>
</feature>
<dbReference type="InterPro" id="IPR032808">
    <property type="entry name" value="DoxX"/>
</dbReference>
<feature type="transmembrane region" description="Helical" evidence="5">
    <location>
        <begin position="106"/>
        <end position="125"/>
    </location>
</feature>
<dbReference type="AlphaFoldDB" id="A0A919V6I5"/>
<reference evidence="6" key="1">
    <citation type="submission" date="2021-01" db="EMBL/GenBank/DDBJ databases">
        <title>Whole genome shotgun sequence of Sinosporangium siamense NBRC 109515.</title>
        <authorList>
            <person name="Komaki H."/>
            <person name="Tamura T."/>
        </authorList>
    </citation>
    <scope>NUCLEOTIDE SEQUENCE</scope>
    <source>
        <strain evidence="6">NBRC 109515</strain>
    </source>
</reference>
<accession>A0A919V6I5</accession>
<comment type="subcellular location">
    <subcellularLocation>
        <location evidence="1">Membrane</location>
        <topology evidence="1">Multi-pass membrane protein</topology>
    </subcellularLocation>
</comment>
<keyword evidence="3 5" id="KW-1133">Transmembrane helix</keyword>
<dbReference type="Pfam" id="PF13564">
    <property type="entry name" value="DoxX_2"/>
    <property type="match status" value="1"/>
</dbReference>
<proteinExistence type="predicted"/>
<evidence type="ECO:0000256" key="5">
    <source>
        <dbReference type="SAM" id="Phobius"/>
    </source>
</evidence>